<evidence type="ECO:0000256" key="4">
    <source>
        <dbReference type="ARBA" id="ARBA00022753"/>
    </source>
</evidence>
<dbReference type="InterPro" id="IPR009851">
    <property type="entry name" value="Mod_r"/>
</dbReference>
<dbReference type="PANTHER" id="PTHR13678">
    <property type="entry name" value="VACUOLAR PROTEIN SORTING-ASSOCIATED PROTEIN 37"/>
    <property type="match status" value="1"/>
</dbReference>
<evidence type="ECO:0000256" key="5">
    <source>
        <dbReference type="ARBA" id="ARBA00022927"/>
    </source>
</evidence>
<comment type="subcellular location">
    <subcellularLocation>
        <location evidence="1">Late endosome membrane</location>
        <topology evidence="1">Peripheral membrane protein</topology>
    </subcellularLocation>
</comment>
<accession>A0A1I8BR26</accession>
<evidence type="ECO:0000256" key="1">
    <source>
        <dbReference type="ARBA" id="ARBA00004633"/>
    </source>
</evidence>
<feature type="domain" description="VPS37 C-terminal" evidence="9">
    <location>
        <begin position="95"/>
        <end position="184"/>
    </location>
</feature>
<keyword evidence="8" id="KW-0175">Coiled coil</keyword>
<evidence type="ECO:0000313" key="10">
    <source>
        <dbReference type="Proteomes" id="UP000095281"/>
    </source>
</evidence>
<dbReference type="GO" id="GO:0006623">
    <property type="term" value="P:protein targeting to vacuole"/>
    <property type="evidence" value="ECO:0007669"/>
    <property type="project" value="TreeGrafter"/>
</dbReference>
<dbReference type="AlphaFoldDB" id="A0A1I8BR26"/>
<evidence type="ECO:0000256" key="3">
    <source>
        <dbReference type="ARBA" id="ARBA00022448"/>
    </source>
</evidence>
<dbReference type="Proteomes" id="UP000095281">
    <property type="component" value="Unplaced"/>
</dbReference>
<evidence type="ECO:0000259" key="9">
    <source>
        <dbReference type="PROSITE" id="PS51314"/>
    </source>
</evidence>
<dbReference type="GO" id="GO:0031902">
    <property type="term" value="C:late endosome membrane"/>
    <property type="evidence" value="ECO:0007669"/>
    <property type="project" value="UniProtKB-SubCell"/>
</dbReference>
<feature type="coiled-coil region" evidence="8">
    <location>
        <begin position="81"/>
        <end position="138"/>
    </location>
</feature>
<dbReference type="GO" id="GO:0000813">
    <property type="term" value="C:ESCRT I complex"/>
    <property type="evidence" value="ECO:0007669"/>
    <property type="project" value="TreeGrafter"/>
</dbReference>
<dbReference type="PANTHER" id="PTHR13678:SF27">
    <property type="entry name" value="LD45836P"/>
    <property type="match status" value="1"/>
</dbReference>
<keyword evidence="4" id="KW-0967">Endosome</keyword>
<organism evidence="10 11">
    <name type="scientific">Meloidogyne hapla</name>
    <name type="common">Root-knot nematode worm</name>
    <dbReference type="NCBI Taxonomy" id="6305"/>
    <lineage>
        <taxon>Eukaryota</taxon>
        <taxon>Metazoa</taxon>
        <taxon>Ecdysozoa</taxon>
        <taxon>Nematoda</taxon>
        <taxon>Chromadorea</taxon>
        <taxon>Rhabditida</taxon>
        <taxon>Tylenchina</taxon>
        <taxon>Tylenchomorpha</taxon>
        <taxon>Tylenchoidea</taxon>
        <taxon>Meloidogynidae</taxon>
        <taxon>Meloidogyninae</taxon>
        <taxon>Meloidogyne</taxon>
    </lineage>
</organism>
<keyword evidence="3 7" id="KW-0813">Transport</keyword>
<dbReference type="Gene3D" id="1.10.287.660">
    <property type="entry name" value="Helix hairpin bin"/>
    <property type="match status" value="1"/>
</dbReference>
<dbReference type="GO" id="GO:0043162">
    <property type="term" value="P:ubiquitin-dependent protein catabolic process via the multivesicular body sorting pathway"/>
    <property type="evidence" value="ECO:0007669"/>
    <property type="project" value="TreeGrafter"/>
</dbReference>
<keyword evidence="5 7" id="KW-0653">Protein transport</keyword>
<evidence type="ECO:0000256" key="2">
    <source>
        <dbReference type="ARBA" id="ARBA00007617"/>
    </source>
</evidence>
<dbReference type="Pfam" id="PF07200">
    <property type="entry name" value="Mod_r"/>
    <property type="match status" value="1"/>
</dbReference>
<sequence>MSSRDLQGLLESCTQTLVTSIRNYTEDQLSVLLNDEMKLNSFIDNLSQINSISNDKEMKFVQSKSLAEYNLSMEQKLKTALQNLQQTHSDAVDKKKSVEQMKEKLDKLSNSRSLDSICSTLKTLAQEAEKESEKISEDFHKGDLDIDEFVKQFCEKRSVVHLRKIKEEKLCELLRQQQYNPSAVQPSVYQGSNVTGPTPYPHFALNDSKNYRHSFYS</sequence>
<dbReference type="SUPFAM" id="SSF140111">
    <property type="entry name" value="Endosomal sorting complex assembly domain"/>
    <property type="match status" value="1"/>
</dbReference>
<dbReference type="PROSITE" id="PS51314">
    <property type="entry name" value="VPS37_C"/>
    <property type="match status" value="1"/>
</dbReference>
<evidence type="ECO:0000256" key="8">
    <source>
        <dbReference type="SAM" id="Coils"/>
    </source>
</evidence>
<dbReference type="InterPro" id="IPR029012">
    <property type="entry name" value="Helix_hairpin_bin_sf"/>
</dbReference>
<comment type="function">
    <text evidence="6">Component of the ESCRT-I complex, a regulator of vesicular trafficking process. Required for the sorting of endocytic ubiquitinated cargos into multivesicular bodies. May be involved in cell growth and differentiation.</text>
</comment>
<protein>
    <submittedName>
        <fullName evidence="11">VPS37 C-terminal domain-containing protein</fullName>
    </submittedName>
</protein>
<evidence type="ECO:0000256" key="6">
    <source>
        <dbReference type="ARBA" id="ARBA00025010"/>
    </source>
</evidence>
<evidence type="ECO:0000256" key="7">
    <source>
        <dbReference type="PROSITE-ProRule" id="PRU00646"/>
    </source>
</evidence>
<proteinExistence type="inferred from homology"/>
<name>A0A1I8BR26_MELHA</name>
<reference evidence="11" key="1">
    <citation type="submission" date="2016-11" db="UniProtKB">
        <authorList>
            <consortium name="WormBaseParasite"/>
        </authorList>
    </citation>
    <scope>IDENTIFICATION</scope>
</reference>
<dbReference type="GO" id="GO:0006612">
    <property type="term" value="P:protein targeting to membrane"/>
    <property type="evidence" value="ECO:0007669"/>
    <property type="project" value="TreeGrafter"/>
</dbReference>
<dbReference type="InterPro" id="IPR037202">
    <property type="entry name" value="ESCRT_assembly_dom"/>
</dbReference>
<keyword evidence="10" id="KW-1185">Reference proteome</keyword>
<evidence type="ECO:0000313" key="11">
    <source>
        <dbReference type="WBParaSite" id="MhA1_Contig488.frz3.gene5"/>
    </source>
</evidence>
<dbReference type="WBParaSite" id="MhA1_Contig488.frz3.gene5">
    <property type="protein sequence ID" value="MhA1_Contig488.frz3.gene5"/>
    <property type="gene ID" value="MhA1_Contig488.frz3.gene5"/>
</dbReference>
<dbReference type="OMA" id="MYQEYLN"/>
<comment type="similarity">
    <text evidence="2">Belongs to the VPS37 family.</text>
</comment>